<dbReference type="PANTHER" id="PTHR24060">
    <property type="entry name" value="METABOTROPIC GLUTAMATE RECEPTOR"/>
    <property type="match status" value="1"/>
</dbReference>
<dbReference type="STRING" id="6526.A0A2C9JZI1"/>
<dbReference type="RefSeq" id="XP_055868302.1">
    <property type="nucleotide sequence ID" value="XM_056012327.1"/>
</dbReference>
<evidence type="ECO:0000313" key="18">
    <source>
        <dbReference type="RefSeq" id="XP_055868302.1"/>
    </source>
</evidence>
<reference evidence="13" key="1">
    <citation type="submission" date="2020-05" db="UniProtKB">
        <authorList>
            <consortium name="EnsemblMetazoa"/>
        </authorList>
    </citation>
    <scope>IDENTIFICATION</scope>
    <source>
        <strain evidence="13">BB02</strain>
    </source>
</reference>
<feature type="signal peptide" evidence="11">
    <location>
        <begin position="1"/>
        <end position="26"/>
    </location>
</feature>
<keyword evidence="6 10" id="KW-0472">Membrane</keyword>
<dbReference type="InterPro" id="IPR028082">
    <property type="entry name" value="Peripla_BP_I"/>
</dbReference>
<dbReference type="KEGG" id="bgt:106074148"/>
<keyword evidence="9" id="KW-0807">Transducer</keyword>
<evidence type="ECO:0000256" key="3">
    <source>
        <dbReference type="ARBA" id="ARBA00022692"/>
    </source>
</evidence>
<proteinExistence type="predicted"/>
<keyword evidence="3 10" id="KW-0812">Transmembrane</keyword>
<evidence type="ECO:0000256" key="6">
    <source>
        <dbReference type="ARBA" id="ARBA00023136"/>
    </source>
</evidence>
<evidence type="ECO:0000313" key="13">
    <source>
        <dbReference type="EnsemblMetazoa" id="BGLB010578-PB"/>
    </source>
</evidence>
<dbReference type="VEuPathDB" id="VectorBase:BGLB010578"/>
<feature type="transmembrane region" description="Helical" evidence="10">
    <location>
        <begin position="708"/>
        <end position="730"/>
    </location>
</feature>
<dbReference type="Gene3D" id="2.10.50.30">
    <property type="entry name" value="GPCR, family 3, nine cysteines domain"/>
    <property type="match status" value="1"/>
</dbReference>
<evidence type="ECO:0000256" key="4">
    <source>
        <dbReference type="ARBA" id="ARBA00022989"/>
    </source>
</evidence>
<dbReference type="AlphaFoldDB" id="A0A2C9JZI1"/>
<feature type="transmembrane region" description="Helical" evidence="10">
    <location>
        <begin position="639"/>
        <end position="657"/>
    </location>
</feature>
<dbReference type="GO" id="GO:0005886">
    <property type="term" value="C:plasma membrane"/>
    <property type="evidence" value="ECO:0007669"/>
    <property type="project" value="UniProtKB-SubCell"/>
</dbReference>
<dbReference type="Pfam" id="PF00003">
    <property type="entry name" value="7tm_3"/>
    <property type="match status" value="1"/>
</dbReference>
<evidence type="ECO:0000256" key="7">
    <source>
        <dbReference type="ARBA" id="ARBA00023170"/>
    </source>
</evidence>
<dbReference type="GO" id="GO:0004930">
    <property type="term" value="F:G protein-coupled receptor activity"/>
    <property type="evidence" value="ECO:0007669"/>
    <property type="project" value="UniProtKB-KW"/>
</dbReference>
<evidence type="ECO:0000256" key="5">
    <source>
        <dbReference type="ARBA" id="ARBA00023040"/>
    </source>
</evidence>
<evidence type="ECO:0000256" key="10">
    <source>
        <dbReference type="SAM" id="Phobius"/>
    </source>
</evidence>
<organism evidence="13 14">
    <name type="scientific">Biomphalaria glabrata</name>
    <name type="common">Bloodfluke planorb</name>
    <name type="synonym">Freshwater snail</name>
    <dbReference type="NCBI Taxonomy" id="6526"/>
    <lineage>
        <taxon>Eukaryota</taxon>
        <taxon>Metazoa</taxon>
        <taxon>Spiralia</taxon>
        <taxon>Lophotrochozoa</taxon>
        <taxon>Mollusca</taxon>
        <taxon>Gastropoda</taxon>
        <taxon>Heterobranchia</taxon>
        <taxon>Euthyneura</taxon>
        <taxon>Panpulmonata</taxon>
        <taxon>Hygrophila</taxon>
        <taxon>Lymnaeoidea</taxon>
        <taxon>Planorbidae</taxon>
        <taxon>Biomphalaria</taxon>
    </lineage>
</organism>
<dbReference type="InterPro" id="IPR050726">
    <property type="entry name" value="mGluR"/>
</dbReference>
<dbReference type="InterPro" id="IPR038550">
    <property type="entry name" value="GPCR_3_9-Cys_sf"/>
</dbReference>
<dbReference type="Proteomes" id="UP000076420">
    <property type="component" value="Unassembled WGS sequence"/>
</dbReference>
<evidence type="ECO:0000256" key="8">
    <source>
        <dbReference type="ARBA" id="ARBA00023180"/>
    </source>
</evidence>
<comment type="subcellular location">
    <subcellularLocation>
        <location evidence="1">Cell membrane</location>
        <topology evidence="1">Multi-pass membrane protein</topology>
    </subcellularLocation>
</comment>
<dbReference type="FunFam" id="3.40.50.2300:FF:000145">
    <property type="entry name" value="Glutamate receptor, metabotropic"/>
    <property type="match status" value="1"/>
</dbReference>
<name>A0A2C9JZI1_BIOGL</name>
<dbReference type="PROSITE" id="PS50259">
    <property type="entry name" value="G_PROTEIN_RECEP_F3_4"/>
    <property type="match status" value="1"/>
</dbReference>
<dbReference type="PRINTS" id="PR00248">
    <property type="entry name" value="GPCRMGR"/>
</dbReference>
<evidence type="ECO:0000313" key="14">
    <source>
        <dbReference type="Proteomes" id="UP000076420"/>
    </source>
</evidence>
<keyword evidence="2" id="KW-1003">Cell membrane</keyword>
<feature type="domain" description="G-protein coupled receptors family 3 profile" evidence="12">
    <location>
        <begin position="596"/>
        <end position="847"/>
    </location>
</feature>
<dbReference type="RefSeq" id="XP_055868301.1">
    <property type="nucleotide sequence ID" value="XM_056012326.1"/>
</dbReference>
<sequence>MYVLPTEEGSLLQLILLIGSCSVSLSCSDFDMPDLNNEAYVLKGDINIGALYSITDYGEGLKCNKKLRPESWVIQFVEATVFAIEFVNNSTDILPNLKLGLAMLDYCRTTNTALAKALSFLPKPQQDSCAPQSSSANASTSNQHYDVVGVVGTFTSSATVYVSYLYSVAKMPLLGFITTSDELSSKAIHPYFLRVVPPDKFQVLAMLTFIAKNGWSFISLLYEKGSYGEKAYDNFKLYSSNFGICLAATIMVDPTSDYDKVVGNLLDYPRARVVIIFAGADNAAKVLMSASIHTGPGHFVWIGSDGLSDKLIYIRELAQQLIGSFVFMFYSKEVPAFSEYFKNLSVNKSANPWLKQYWEMQGKCSFDNGTCGAYKNPTEFSGFKFSTTVSLILDSVLTYAHALHNLIGDLCPNVTGSDVRGCVKREVLLRYMFNSSFDGFTGNIQFNPEGDVLGKYEIRQISVVGLAAGQSFEVTGTSGSMVEIPIAAYEITCGEIKYNNNSVTWGHLTKEDKLINRTDIDPEIPESVCSRPCSKFEYRIQREITCCWECASCRSNEKIVNNGTGCEACPEFTWPNENLTSCSVIPPVFASPSDTLSLIEICLASVAMAGELLIVVVYIKHRETRVIKASSRELSGLQLLGILSGYVTVIVLQIKPSHEACNVVYFIFCLSFAWLYSPLLVKAIRIYRIFESSAKFNLRPRFVSPKSQIVFVFILIFIQVIICIFIHVFYTPTARKRQPVVTEKFVELSCDMTLPGLISFLVYNLFLVTLCSIFAFKTRKLPENFNESRFITMCVSTALIIWLSFIATYFTATKDNVRVLLLSMTLLINHTVALVFLFLPKIYAAVYVDGMETESNRGSVLRNVGSMNSSFSATALSISNRVTPLPRLSTISQSTTT</sequence>
<protein>
    <submittedName>
        <fullName evidence="16 17">Metabotropic glutamate receptor 4-like isoform X1</fullName>
    </submittedName>
</protein>
<dbReference type="Pfam" id="PF01094">
    <property type="entry name" value="ANF_receptor"/>
    <property type="match status" value="1"/>
</dbReference>
<feature type="transmembrane region" description="Helical" evidence="10">
    <location>
        <begin position="757"/>
        <end position="778"/>
    </location>
</feature>
<evidence type="ECO:0000256" key="1">
    <source>
        <dbReference type="ARBA" id="ARBA00004651"/>
    </source>
</evidence>
<gene>
    <name evidence="13" type="primary">106074148</name>
    <name evidence="16 17 18" type="synonym">LOC106074148</name>
</gene>
<evidence type="ECO:0000256" key="2">
    <source>
        <dbReference type="ARBA" id="ARBA00022475"/>
    </source>
</evidence>
<feature type="transmembrane region" description="Helical" evidence="10">
    <location>
        <begin position="817"/>
        <end position="839"/>
    </location>
</feature>
<keyword evidence="11" id="KW-0732">Signal</keyword>
<dbReference type="OMA" id="RLEAMAW"/>
<keyword evidence="5" id="KW-0297">G-protein coupled receptor</keyword>
<dbReference type="InterPro" id="IPR000337">
    <property type="entry name" value="GPCR_3"/>
</dbReference>
<dbReference type="Proteomes" id="UP001165740">
    <property type="component" value="Chromosome 15"/>
</dbReference>
<keyword evidence="7" id="KW-0675">Receptor</keyword>
<feature type="transmembrane region" description="Helical" evidence="10">
    <location>
        <begin position="663"/>
        <end position="687"/>
    </location>
</feature>
<evidence type="ECO:0000313" key="17">
    <source>
        <dbReference type="RefSeq" id="XP_055868301.1"/>
    </source>
</evidence>
<dbReference type="SUPFAM" id="SSF53822">
    <property type="entry name" value="Periplasmic binding protein-like I"/>
    <property type="match status" value="1"/>
</dbReference>
<dbReference type="EnsemblMetazoa" id="BGLB010578-RB">
    <property type="protein sequence ID" value="BGLB010578-PB"/>
    <property type="gene ID" value="BGLB010578"/>
</dbReference>
<keyword evidence="8" id="KW-0325">Glycoprotein</keyword>
<dbReference type="RefSeq" id="XP_055868300.1">
    <property type="nucleotide sequence ID" value="XM_056012325.1"/>
</dbReference>
<dbReference type="CDD" id="cd13953">
    <property type="entry name" value="7tm_classC_mGluR-like"/>
    <property type="match status" value="1"/>
</dbReference>
<evidence type="ECO:0000259" key="12">
    <source>
        <dbReference type="PROSITE" id="PS50259"/>
    </source>
</evidence>
<keyword evidence="4 10" id="KW-1133">Transmembrane helix</keyword>
<dbReference type="InterPro" id="IPR017978">
    <property type="entry name" value="GPCR_3_C"/>
</dbReference>
<evidence type="ECO:0000313" key="15">
    <source>
        <dbReference type="Proteomes" id="UP001165740"/>
    </source>
</evidence>
<evidence type="ECO:0000256" key="9">
    <source>
        <dbReference type="ARBA" id="ARBA00023224"/>
    </source>
</evidence>
<feature type="transmembrane region" description="Helical" evidence="10">
    <location>
        <begin position="790"/>
        <end position="811"/>
    </location>
</feature>
<feature type="transmembrane region" description="Helical" evidence="10">
    <location>
        <begin position="596"/>
        <end position="619"/>
    </location>
</feature>
<dbReference type="VEuPathDB" id="VectorBase:BGLAX_049881"/>
<feature type="chain" id="PRO_5044573197" evidence="11">
    <location>
        <begin position="27"/>
        <end position="897"/>
    </location>
</feature>
<evidence type="ECO:0000256" key="11">
    <source>
        <dbReference type="SAM" id="SignalP"/>
    </source>
</evidence>
<keyword evidence="15" id="KW-1185">Reference proteome</keyword>
<evidence type="ECO:0000313" key="16">
    <source>
        <dbReference type="RefSeq" id="XP_055868300.1"/>
    </source>
</evidence>
<reference evidence="16 17" key="2">
    <citation type="submission" date="2025-04" db="UniProtKB">
        <authorList>
            <consortium name="RefSeq"/>
        </authorList>
    </citation>
    <scope>IDENTIFICATION</scope>
</reference>
<dbReference type="Gene3D" id="3.40.50.2300">
    <property type="match status" value="2"/>
</dbReference>
<dbReference type="OrthoDB" id="425344at2759"/>
<dbReference type="InterPro" id="IPR001828">
    <property type="entry name" value="ANF_lig-bd_rcpt"/>
</dbReference>
<accession>A0A2C9JZI1</accession>